<dbReference type="EMBL" id="QVTD01000001">
    <property type="protein sequence ID" value="RFU66554.1"/>
    <property type="molecule type" value="Genomic_DNA"/>
</dbReference>
<feature type="transmembrane region" description="Helical" evidence="6">
    <location>
        <begin position="6"/>
        <end position="27"/>
    </location>
</feature>
<dbReference type="NCBIfam" id="TIGR03954">
    <property type="entry name" value="integ_memb_HG"/>
    <property type="match status" value="1"/>
</dbReference>
<evidence type="ECO:0000256" key="6">
    <source>
        <dbReference type="SAM" id="Phobius"/>
    </source>
</evidence>
<dbReference type="OrthoDB" id="1121311at2"/>
<feature type="domain" description="DUF3817" evidence="7">
    <location>
        <begin position="7"/>
        <end position="94"/>
    </location>
</feature>
<comment type="subcellular location">
    <subcellularLocation>
        <location evidence="1">Cell membrane</location>
        <topology evidence="1">Multi-pass membrane protein</topology>
    </subcellularLocation>
</comment>
<keyword evidence="3 6" id="KW-0812">Transmembrane</keyword>
<evidence type="ECO:0000256" key="1">
    <source>
        <dbReference type="ARBA" id="ARBA00004651"/>
    </source>
</evidence>
<dbReference type="Pfam" id="PF12823">
    <property type="entry name" value="DUF3817"/>
    <property type="match status" value="1"/>
</dbReference>
<evidence type="ECO:0000256" key="5">
    <source>
        <dbReference type="ARBA" id="ARBA00023136"/>
    </source>
</evidence>
<evidence type="ECO:0000256" key="2">
    <source>
        <dbReference type="ARBA" id="ARBA00022475"/>
    </source>
</evidence>
<dbReference type="RefSeq" id="WP_117320516.1">
    <property type="nucleotide sequence ID" value="NZ_QVTD01000001.1"/>
</dbReference>
<sequence length="99" mass="11364">MLQSPIKLFRIMGVIEGGSLLVLLAVAMPLKYMMDMPMAVRIVGSLHGFFFIMYILAIGYTAFRVRWFWKWVFGAVAVAFIPFGNFVLDSKLQRKLNKK</sequence>
<feature type="transmembrane region" description="Helical" evidence="6">
    <location>
        <begin position="39"/>
        <end position="62"/>
    </location>
</feature>
<evidence type="ECO:0000256" key="4">
    <source>
        <dbReference type="ARBA" id="ARBA00022989"/>
    </source>
</evidence>
<keyword evidence="5 6" id="KW-0472">Membrane</keyword>
<dbReference type="GO" id="GO:0005886">
    <property type="term" value="C:plasma membrane"/>
    <property type="evidence" value="ECO:0007669"/>
    <property type="project" value="UniProtKB-SubCell"/>
</dbReference>
<feature type="transmembrane region" description="Helical" evidence="6">
    <location>
        <begin position="68"/>
        <end position="88"/>
    </location>
</feature>
<keyword evidence="9" id="KW-1185">Reference proteome</keyword>
<dbReference type="PANTHER" id="PTHR40077">
    <property type="entry name" value="MEMBRANE PROTEIN-RELATED"/>
    <property type="match status" value="1"/>
</dbReference>
<gene>
    <name evidence="8" type="ORF">D0466_00040</name>
</gene>
<dbReference type="InterPro" id="IPR023845">
    <property type="entry name" value="DUF3817_TM"/>
</dbReference>
<evidence type="ECO:0000313" key="8">
    <source>
        <dbReference type="EMBL" id="RFU66554.1"/>
    </source>
</evidence>
<name>A0A372LJ89_9BACI</name>
<dbReference type="Proteomes" id="UP000262939">
    <property type="component" value="Unassembled WGS sequence"/>
</dbReference>
<organism evidence="8 9">
    <name type="scientific">Peribacillus glennii</name>
    <dbReference type="NCBI Taxonomy" id="2303991"/>
    <lineage>
        <taxon>Bacteria</taxon>
        <taxon>Bacillati</taxon>
        <taxon>Bacillota</taxon>
        <taxon>Bacilli</taxon>
        <taxon>Bacillales</taxon>
        <taxon>Bacillaceae</taxon>
        <taxon>Peribacillus</taxon>
    </lineage>
</organism>
<keyword evidence="4 6" id="KW-1133">Transmembrane helix</keyword>
<keyword evidence="2" id="KW-1003">Cell membrane</keyword>
<proteinExistence type="predicted"/>
<comment type="caution">
    <text evidence="8">The sequence shown here is derived from an EMBL/GenBank/DDBJ whole genome shotgun (WGS) entry which is preliminary data.</text>
</comment>
<evidence type="ECO:0000313" key="9">
    <source>
        <dbReference type="Proteomes" id="UP000262939"/>
    </source>
</evidence>
<dbReference type="PANTHER" id="PTHR40077:SF1">
    <property type="entry name" value="MEMBRANE PROTEIN"/>
    <property type="match status" value="1"/>
</dbReference>
<accession>A0A372LJ89</accession>
<dbReference type="AlphaFoldDB" id="A0A372LJ89"/>
<reference evidence="8 9" key="1">
    <citation type="submission" date="2018-08" db="EMBL/GenBank/DDBJ databases">
        <title>Bacillus chawlae sp. nov., Bacillus glennii sp. nov., and Bacillus saganii sp. nov. Isolated from the Vehicle Assembly Building at Kennedy Space Center where the Viking Spacecraft were Assembled.</title>
        <authorList>
            <person name="Seuylemezian A."/>
            <person name="Vaishampayan P."/>
        </authorList>
    </citation>
    <scope>NUCLEOTIDE SEQUENCE [LARGE SCALE GENOMIC DNA]</scope>
    <source>
        <strain evidence="8 9">V44-8</strain>
    </source>
</reference>
<evidence type="ECO:0000259" key="7">
    <source>
        <dbReference type="Pfam" id="PF12823"/>
    </source>
</evidence>
<protein>
    <submittedName>
        <fullName evidence="8">DUF3817 domain-containing protein</fullName>
    </submittedName>
</protein>
<evidence type="ECO:0000256" key="3">
    <source>
        <dbReference type="ARBA" id="ARBA00022692"/>
    </source>
</evidence>